<name>A0A2I1H3I3_9GLOM</name>
<accession>A0A2I1H3I3</accession>
<proteinExistence type="predicted"/>
<dbReference type="AlphaFoldDB" id="A0A2I1H3I3"/>
<sequence length="246" mass="28353">MKVFVDEYINATSAIKEVRKLNNNAHYNPLWWSIFNLREVGLSPFPDLPHAKKFFLKNEIDQLVTFVKGIIYKEKEKLSKSSSSLLKALALSKIESIQTLAKENGAHRVSGLCMLLMRKGAELNDYYNQKEIVDNINIDEEDTIYIRSGENHSEVNRDDKIKCSGIDQMGKSCDFLFLMALSNFFGGDILVFSDFPGRLHYGIFFESLDVKMVNRKKTGQVSEHSEYWFLSFYIRCGNVECRLMKS</sequence>
<comment type="caution">
    <text evidence="1">The sequence shown here is derived from an EMBL/GenBank/DDBJ whole genome shotgun (WGS) entry which is preliminary data.</text>
</comment>
<protein>
    <submittedName>
        <fullName evidence="1">Uncharacterized protein</fullName>
    </submittedName>
</protein>
<dbReference type="VEuPathDB" id="FungiDB:RhiirFUN_019177"/>
<keyword evidence="2" id="KW-1185">Reference proteome</keyword>
<reference evidence="1 2" key="1">
    <citation type="submission" date="2015-10" db="EMBL/GenBank/DDBJ databases">
        <title>Genome analyses suggest a sexual origin of heterokaryosis in a supposedly ancient asexual fungus.</title>
        <authorList>
            <person name="Ropars J."/>
            <person name="Sedzielewska K."/>
            <person name="Noel J."/>
            <person name="Charron P."/>
            <person name="Farinelli L."/>
            <person name="Marton T."/>
            <person name="Kruger M."/>
            <person name="Pelin A."/>
            <person name="Brachmann A."/>
            <person name="Corradi N."/>
        </authorList>
    </citation>
    <scope>NUCLEOTIDE SEQUENCE [LARGE SCALE GENOMIC DNA]</scope>
    <source>
        <strain evidence="1 2">A4</strain>
    </source>
</reference>
<dbReference type="Proteomes" id="UP000234323">
    <property type="component" value="Unassembled WGS sequence"/>
</dbReference>
<organism evidence="1 2">
    <name type="scientific">Rhizophagus irregularis</name>
    <dbReference type="NCBI Taxonomy" id="588596"/>
    <lineage>
        <taxon>Eukaryota</taxon>
        <taxon>Fungi</taxon>
        <taxon>Fungi incertae sedis</taxon>
        <taxon>Mucoromycota</taxon>
        <taxon>Glomeromycotina</taxon>
        <taxon>Glomeromycetes</taxon>
        <taxon>Glomerales</taxon>
        <taxon>Glomeraceae</taxon>
        <taxon>Rhizophagus</taxon>
    </lineage>
</organism>
<evidence type="ECO:0000313" key="2">
    <source>
        <dbReference type="Proteomes" id="UP000234323"/>
    </source>
</evidence>
<dbReference type="EMBL" id="LLXI01001388">
    <property type="protein sequence ID" value="PKY53447.1"/>
    <property type="molecule type" value="Genomic_DNA"/>
</dbReference>
<gene>
    <name evidence="1" type="ORF">RhiirA4_426026</name>
</gene>
<evidence type="ECO:0000313" key="1">
    <source>
        <dbReference type="EMBL" id="PKY53447.1"/>
    </source>
</evidence>